<evidence type="ECO:0000256" key="1">
    <source>
        <dbReference type="ARBA" id="ARBA00004571"/>
    </source>
</evidence>
<keyword evidence="7 8" id="KW-0998">Cell outer membrane</keyword>
<evidence type="ECO:0000256" key="4">
    <source>
        <dbReference type="ARBA" id="ARBA00022692"/>
    </source>
</evidence>
<reference evidence="12 13" key="1">
    <citation type="submission" date="2015-09" db="EMBL/GenBank/DDBJ databases">
        <title>Identification and resolution of microdiversity through metagenomic sequencing of parallel consortia.</title>
        <authorList>
            <person name="Nelson W.C."/>
            <person name="Romine M.F."/>
            <person name="Lindemann S.R."/>
        </authorList>
    </citation>
    <scope>NUCLEOTIDE SEQUENCE [LARGE SCALE GENOMIC DNA]</scope>
    <source>
        <strain evidence="12">HL-49</strain>
    </source>
</reference>
<dbReference type="GO" id="GO:0015344">
    <property type="term" value="F:siderophore uptake transmembrane transporter activity"/>
    <property type="evidence" value="ECO:0007669"/>
    <property type="project" value="TreeGrafter"/>
</dbReference>
<dbReference type="PANTHER" id="PTHR30069">
    <property type="entry name" value="TONB-DEPENDENT OUTER MEMBRANE RECEPTOR"/>
    <property type="match status" value="1"/>
</dbReference>
<dbReference type="PANTHER" id="PTHR30069:SF28">
    <property type="entry name" value="TONB-DEPENDENT RECEPTOR YNCD-RELATED"/>
    <property type="match status" value="1"/>
</dbReference>
<keyword evidence="5 9" id="KW-0798">TonB box</keyword>
<dbReference type="Pfam" id="PF00593">
    <property type="entry name" value="TonB_dep_Rec_b-barrel"/>
    <property type="match status" value="1"/>
</dbReference>
<feature type="domain" description="TonB-dependent receptor-like beta-barrel" evidence="10">
    <location>
        <begin position="369"/>
        <end position="741"/>
    </location>
</feature>
<dbReference type="Pfam" id="PF07715">
    <property type="entry name" value="Plug"/>
    <property type="match status" value="1"/>
</dbReference>
<dbReference type="Proteomes" id="UP000050421">
    <property type="component" value="Unassembled WGS sequence"/>
</dbReference>
<dbReference type="STRING" id="1305737.GCA_000526355_03101"/>
<name>A0A0P7XL85_9BACT</name>
<dbReference type="GO" id="GO:0044718">
    <property type="term" value="P:siderophore transmembrane transport"/>
    <property type="evidence" value="ECO:0007669"/>
    <property type="project" value="TreeGrafter"/>
</dbReference>
<evidence type="ECO:0000256" key="5">
    <source>
        <dbReference type="ARBA" id="ARBA00023077"/>
    </source>
</evidence>
<dbReference type="InterPro" id="IPR000531">
    <property type="entry name" value="Beta-barrel_TonB"/>
</dbReference>
<dbReference type="InterPro" id="IPR012910">
    <property type="entry name" value="Plug_dom"/>
</dbReference>
<evidence type="ECO:0000256" key="3">
    <source>
        <dbReference type="ARBA" id="ARBA00022452"/>
    </source>
</evidence>
<dbReference type="InterPro" id="IPR037066">
    <property type="entry name" value="Plug_dom_sf"/>
</dbReference>
<dbReference type="GO" id="GO:0009279">
    <property type="term" value="C:cell outer membrane"/>
    <property type="evidence" value="ECO:0007669"/>
    <property type="project" value="UniProtKB-SubCell"/>
</dbReference>
<accession>A0A0P7XL85</accession>
<evidence type="ECO:0000256" key="8">
    <source>
        <dbReference type="PROSITE-ProRule" id="PRU01360"/>
    </source>
</evidence>
<keyword evidence="6 8" id="KW-0472">Membrane</keyword>
<gene>
    <name evidence="12" type="ORF">HLUCCX10_06525</name>
</gene>
<feature type="domain" description="TonB-dependent receptor plug" evidence="11">
    <location>
        <begin position="141"/>
        <end position="247"/>
    </location>
</feature>
<evidence type="ECO:0000256" key="2">
    <source>
        <dbReference type="ARBA" id="ARBA00022448"/>
    </source>
</evidence>
<keyword evidence="12" id="KW-0675">Receptor</keyword>
<dbReference type="Gene3D" id="2.170.130.10">
    <property type="entry name" value="TonB-dependent receptor, plug domain"/>
    <property type="match status" value="1"/>
</dbReference>
<dbReference type="EMBL" id="LJXT01000031">
    <property type="protein sequence ID" value="KPQ17429.1"/>
    <property type="molecule type" value="Genomic_DNA"/>
</dbReference>
<organism evidence="12 13">
    <name type="scientific">Algoriphagus marincola HL-49</name>
    <dbReference type="NCBI Taxonomy" id="1305737"/>
    <lineage>
        <taxon>Bacteria</taxon>
        <taxon>Pseudomonadati</taxon>
        <taxon>Bacteroidota</taxon>
        <taxon>Cytophagia</taxon>
        <taxon>Cytophagales</taxon>
        <taxon>Cyclobacteriaceae</taxon>
        <taxon>Algoriphagus</taxon>
    </lineage>
</organism>
<dbReference type="PATRIC" id="fig|1305737.6.peg.1968"/>
<evidence type="ECO:0000313" key="13">
    <source>
        <dbReference type="Proteomes" id="UP000050421"/>
    </source>
</evidence>
<evidence type="ECO:0000259" key="11">
    <source>
        <dbReference type="Pfam" id="PF07715"/>
    </source>
</evidence>
<evidence type="ECO:0000256" key="7">
    <source>
        <dbReference type="ARBA" id="ARBA00023237"/>
    </source>
</evidence>
<dbReference type="AlphaFoldDB" id="A0A0P7XL85"/>
<proteinExistence type="inferred from homology"/>
<comment type="caution">
    <text evidence="12">The sequence shown here is derived from an EMBL/GenBank/DDBJ whole genome shotgun (WGS) entry which is preliminary data.</text>
</comment>
<keyword evidence="2 8" id="KW-0813">Transport</keyword>
<dbReference type="InterPro" id="IPR036942">
    <property type="entry name" value="Beta-barrel_TonB_sf"/>
</dbReference>
<dbReference type="InterPro" id="IPR039426">
    <property type="entry name" value="TonB-dep_rcpt-like"/>
</dbReference>
<comment type="similarity">
    <text evidence="8 9">Belongs to the TonB-dependent receptor family.</text>
</comment>
<keyword evidence="4 8" id="KW-0812">Transmembrane</keyword>
<dbReference type="eggNOG" id="COG4772">
    <property type="taxonomic scope" value="Bacteria"/>
</dbReference>
<comment type="subcellular location">
    <subcellularLocation>
        <location evidence="1 8">Cell outer membrane</location>
        <topology evidence="1 8">Multi-pass membrane protein</topology>
    </subcellularLocation>
</comment>
<keyword evidence="3 8" id="KW-1134">Transmembrane beta strand</keyword>
<protein>
    <submittedName>
        <fullName evidence="12">TonB-dependent receptor</fullName>
    </submittedName>
</protein>
<evidence type="ECO:0000313" key="12">
    <source>
        <dbReference type="EMBL" id="KPQ17429.1"/>
    </source>
</evidence>
<evidence type="ECO:0000259" key="10">
    <source>
        <dbReference type="Pfam" id="PF00593"/>
    </source>
</evidence>
<dbReference type="SUPFAM" id="SSF56935">
    <property type="entry name" value="Porins"/>
    <property type="match status" value="1"/>
</dbReference>
<evidence type="ECO:0000256" key="6">
    <source>
        <dbReference type="ARBA" id="ARBA00023136"/>
    </source>
</evidence>
<dbReference type="Gene3D" id="2.40.170.20">
    <property type="entry name" value="TonB-dependent receptor, beta-barrel domain"/>
    <property type="match status" value="1"/>
</dbReference>
<evidence type="ECO:0000256" key="9">
    <source>
        <dbReference type="RuleBase" id="RU003357"/>
    </source>
</evidence>
<dbReference type="PROSITE" id="PS52016">
    <property type="entry name" value="TONB_DEPENDENT_REC_3"/>
    <property type="match status" value="1"/>
</dbReference>
<sequence>MELEKKNPVQQVFSAIWKKRETITPLSLYFRGMRYLILFALLLGSGSLKAQVEITVRDGLNYDPLSEVLIRLETGEEFQTDRLGLATLDQKAPFSGILFKPGYESLEVTVNAEESTFFLFPKSISLSGVTVKAFETERPLLEQSASISLIGEADFYRFNETSIVNAFNTKPGVRIEERAPASYRVSIRGSSLRAPFGVRNVKVYWNEVPITAPDGTTALNLLDLSNIRTAEVIKGPSGSIYGAGNGGVINLSSTANLQSGKLTSEWVAGSFGLNKGRFAITQPIGKGGLEVAIVNQESDGYREHSAVDRTVFQLGGYFPVNEKQEIRTQILFSDLDYQIPGSLNAEQLAEDPTQARPGSVDQNSSISQRALLATFGHRYRFSDKIENNTTFYVNTNDFENPFILDYKKELGFGSGGRTRFTFDWNLGGRPLRLIAGGEYQTSLTDAQNFGNRSGVADTVRFADKLRATQAFLFQQAEWEFTERWLLTLGLSQNFSSFEIDRLIDANGGPTGLQKRQFDPILIPRAAVNFRLDDFSALRASVSSGFSPPTIDEVRTNEGSLNLDLEAERGTNFELGYRLGKNRLNVDLTAFYFRLNQTITTFTNEQGVVLFRNAGSTDQRGIELALDYQLIQRMGGFLRGLDYGVAYTGHYFKFRDYQKRDQDFSGNQLTGVAPNTLVQTLDFRFAGNVYLNLTHQFTDEIPLNDANTVYQDPFNLVNLRMGFFEQISKKLDMEIYFGLDNLFDVDYSLGNDLNPFGGRFYQPAPAQNVYFGAKFNFRY</sequence>